<gene>
    <name evidence="1" type="ORF">NCTC11976_00915</name>
</gene>
<accession>A0ABY6T5P8</accession>
<protein>
    <submittedName>
        <fullName evidence="1">Uncharacterized protein</fullName>
    </submittedName>
</protein>
<evidence type="ECO:0000313" key="1">
    <source>
        <dbReference type="EMBL" id="VEB34584.1"/>
    </source>
</evidence>
<keyword evidence="2" id="KW-1185">Reference proteome</keyword>
<organism evidence="1 2">
    <name type="scientific">Legionella cherrii</name>
    <dbReference type="NCBI Taxonomy" id="28084"/>
    <lineage>
        <taxon>Bacteria</taxon>
        <taxon>Pseudomonadati</taxon>
        <taxon>Pseudomonadota</taxon>
        <taxon>Gammaproteobacteria</taxon>
        <taxon>Legionellales</taxon>
        <taxon>Legionellaceae</taxon>
        <taxon>Legionella</taxon>
    </lineage>
</organism>
<dbReference type="Proteomes" id="UP000277577">
    <property type="component" value="Chromosome"/>
</dbReference>
<name>A0ABY6T5P8_9GAMM</name>
<proteinExistence type="predicted"/>
<reference evidence="1 2" key="1">
    <citation type="submission" date="2018-12" db="EMBL/GenBank/DDBJ databases">
        <authorList>
            <consortium name="Pathogen Informatics"/>
        </authorList>
    </citation>
    <scope>NUCLEOTIDE SEQUENCE [LARGE SCALE GENOMIC DNA]</scope>
    <source>
        <strain evidence="1 2">NCTC11976</strain>
    </source>
</reference>
<dbReference type="EMBL" id="LR134173">
    <property type="protein sequence ID" value="VEB34584.1"/>
    <property type="molecule type" value="Genomic_DNA"/>
</dbReference>
<evidence type="ECO:0000313" key="2">
    <source>
        <dbReference type="Proteomes" id="UP000277577"/>
    </source>
</evidence>
<sequence length="36" mass="3977">MVVGSSPVETMKIEGSYLIINFSLYERKNENIGDAA</sequence>